<evidence type="ECO:0000256" key="6">
    <source>
        <dbReference type="ARBA" id="ARBA00023136"/>
    </source>
</evidence>
<dbReference type="InterPro" id="IPR036259">
    <property type="entry name" value="MFS_trans_sf"/>
</dbReference>
<feature type="transmembrane region" description="Helical" evidence="8">
    <location>
        <begin position="78"/>
        <end position="100"/>
    </location>
</feature>
<dbReference type="PANTHER" id="PTHR48022:SF35">
    <property type="entry name" value="MAJOR FACILITATOR SUPERFAMILY (MFS) PROFILE DOMAIN-CONTAINING PROTEIN"/>
    <property type="match status" value="1"/>
</dbReference>
<feature type="transmembrane region" description="Helical" evidence="8">
    <location>
        <begin position="441"/>
        <end position="460"/>
    </location>
</feature>
<evidence type="ECO:0000313" key="10">
    <source>
        <dbReference type="EMBL" id="OCL09216.1"/>
    </source>
</evidence>
<reference evidence="10 11" key="1">
    <citation type="journal article" date="2016" name="Nat. Commun.">
        <title>Ectomycorrhizal ecology is imprinted in the genome of the dominant symbiotic fungus Cenococcum geophilum.</title>
        <authorList>
            <consortium name="DOE Joint Genome Institute"/>
            <person name="Peter M."/>
            <person name="Kohler A."/>
            <person name="Ohm R.A."/>
            <person name="Kuo A."/>
            <person name="Krutzmann J."/>
            <person name="Morin E."/>
            <person name="Arend M."/>
            <person name="Barry K.W."/>
            <person name="Binder M."/>
            <person name="Choi C."/>
            <person name="Clum A."/>
            <person name="Copeland A."/>
            <person name="Grisel N."/>
            <person name="Haridas S."/>
            <person name="Kipfer T."/>
            <person name="LaButti K."/>
            <person name="Lindquist E."/>
            <person name="Lipzen A."/>
            <person name="Maire R."/>
            <person name="Meier B."/>
            <person name="Mihaltcheva S."/>
            <person name="Molinier V."/>
            <person name="Murat C."/>
            <person name="Poggeler S."/>
            <person name="Quandt C.A."/>
            <person name="Sperisen C."/>
            <person name="Tritt A."/>
            <person name="Tisserant E."/>
            <person name="Crous P.W."/>
            <person name="Henrissat B."/>
            <person name="Nehls U."/>
            <person name="Egli S."/>
            <person name="Spatafora J.W."/>
            <person name="Grigoriev I.V."/>
            <person name="Martin F.M."/>
        </authorList>
    </citation>
    <scope>NUCLEOTIDE SEQUENCE [LARGE SCALE GENOMIC DNA]</scope>
    <source>
        <strain evidence="10 11">CBS 207.34</strain>
    </source>
</reference>
<feature type="transmembrane region" description="Helical" evidence="8">
    <location>
        <begin position="371"/>
        <end position="391"/>
    </location>
</feature>
<dbReference type="Proteomes" id="UP000250140">
    <property type="component" value="Unassembled WGS sequence"/>
</dbReference>
<accession>A0A8E2F2E2</accession>
<evidence type="ECO:0000256" key="8">
    <source>
        <dbReference type="SAM" id="Phobius"/>
    </source>
</evidence>
<dbReference type="PROSITE" id="PS50850">
    <property type="entry name" value="MFS"/>
    <property type="match status" value="1"/>
</dbReference>
<feature type="transmembrane region" description="Helical" evidence="8">
    <location>
        <begin position="51"/>
        <end position="71"/>
    </location>
</feature>
<dbReference type="InterPro" id="IPR020846">
    <property type="entry name" value="MFS_dom"/>
</dbReference>
<gene>
    <name evidence="10" type="ORF">AOQ84DRAFT_26676</name>
</gene>
<sequence length="544" mass="60154">MKTVTNVYAVCAFAAIGGGLFGMDIASMSGVLGTNGYKNYFGHPRSYTQGYITASMPFGSVFGTLSSSFISDRFSRKIAIQVCCLLWIIGSCVQCGSNGIPALCVGRFIAGLGVGMASAVVPVYQAEIAPREIRGRVVTLQQWAITWGILVQYFVQYGASFVDGGPKNPNQGPAAFRIPWGLQMIPAFILLIGMMWFPYSPRWLASKDRWEEAITVLADLHAGGNLKHPKVLAQYREIEEALRFEKECRAAGWAAILEPKMAKRVVLGMSVQLWSELCGMNVMMYYILYIMEGANIGSPLLTASIQYVINVALTLPAILYVDKWGRRPTLLLGAFGMGVCLFISGGLQARYGQPTTAPDSDLSWQIVDNRPVSKAVVAFSYLFVAVFAVSWGPVSWTYPAEIFPNRIRAKAMSLATSVNWISNCALAFAVPPLLYSINWRMYMIFGAFNFMAVIQVFFTIPETKNFTLEEMEIVFEGRPWGRGRLKESVIEDIEQQIACGVMKVSTPMIMRETESDQKPIMVETAIELTSHPRSSYSSSRGTQF</sequence>
<dbReference type="AlphaFoldDB" id="A0A8E2F2E2"/>
<evidence type="ECO:0000256" key="4">
    <source>
        <dbReference type="ARBA" id="ARBA00022692"/>
    </source>
</evidence>
<evidence type="ECO:0000256" key="7">
    <source>
        <dbReference type="RuleBase" id="RU003346"/>
    </source>
</evidence>
<evidence type="ECO:0000256" key="5">
    <source>
        <dbReference type="ARBA" id="ARBA00022989"/>
    </source>
</evidence>
<name>A0A8E2F2E2_9PEZI</name>
<dbReference type="SUPFAM" id="SSF103473">
    <property type="entry name" value="MFS general substrate transporter"/>
    <property type="match status" value="1"/>
</dbReference>
<evidence type="ECO:0000313" key="11">
    <source>
        <dbReference type="Proteomes" id="UP000250140"/>
    </source>
</evidence>
<evidence type="ECO:0000256" key="1">
    <source>
        <dbReference type="ARBA" id="ARBA00004141"/>
    </source>
</evidence>
<dbReference type="InterPro" id="IPR005829">
    <property type="entry name" value="Sugar_transporter_CS"/>
</dbReference>
<feature type="transmembrane region" description="Helical" evidence="8">
    <location>
        <begin position="178"/>
        <end position="199"/>
    </location>
</feature>
<evidence type="ECO:0000256" key="2">
    <source>
        <dbReference type="ARBA" id="ARBA00010992"/>
    </source>
</evidence>
<evidence type="ECO:0000259" key="9">
    <source>
        <dbReference type="PROSITE" id="PS50850"/>
    </source>
</evidence>
<feature type="transmembrane region" description="Helical" evidence="8">
    <location>
        <begin position="265"/>
        <end position="288"/>
    </location>
</feature>
<feature type="transmembrane region" description="Helical" evidence="8">
    <location>
        <begin position="300"/>
        <end position="321"/>
    </location>
</feature>
<dbReference type="PANTHER" id="PTHR48022">
    <property type="entry name" value="PLASTIDIC GLUCOSE TRANSPORTER 4"/>
    <property type="match status" value="1"/>
</dbReference>
<comment type="subcellular location">
    <subcellularLocation>
        <location evidence="1">Membrane</location>
        <topology evidence="1">Multi-pass membrane protein</topology>
    </subcellularLocation>
</comment>
<dbReference type="OrthoDB" id="4142200at2759"/>
<feature type="transmembrane region" description="Helical" evidence="8">
    <location>
        <begin position="106"/>
        <end position="125"/>
    </location>
</feature>
<dbReference type="FunFam" id="1.20.1250.20:FF:000026">
    <property type="entry name" value="MFS quinate transporter QutD"/>
    <property type="match status" value="1"/>
</dbReference>
<keyword evidence="4 8" id="KW-0812">Transmembrane</keyword>
<dbReference type="GO" id="GO:0016020">
    <property type="term" value="C:membrane"/>
    <property type="evidence" value="ECO:0007669"/>
    <property type="project" value="UniProtKB-SubCell"/>
</dbReference>
<protein>
    <submittedName>
        <fullName evidence="10">MFS sugar transporter-like protein</fullName>
    </submittedName>
</protein>
<dbReference type="InterPro" id="IPR005828">
    <property type="entry name" value="MFS_sugar_transport-like"/>
</dbReference>
<dbReference type="Pfam" id="PF00083">
    <property type="entry name" value="Sugar_tr"/>
    <property type="match status" value="1"/>
</dbReference>
<dbReference type="GO" id="GO:0005351">
    <property type="term" value="F:carbohydrate:proton symporter activity"/>
    <property type="evidence" value="ECO:0007669"/>
    <property type="project" value="TreeGrafter"/>
</dbReference>
<dbReference type="InterPro" id="IPR050360">
    <property type="entry name" value="MFS_Sugar_Transporters"/>
</dbReference>
<dbReference type="EMBL" id="KV749483">
    <property type="protein sequence ID" value="OCL09216.1"/>
    <property type="molecule type" value="Genomic_DNA"/>
</dbReference>
<evidence type="ECO:0000256" key="3">
    <source>
        <dbReference type="ARBA" id="ARBA00022448"/>
    </source>
</evidence>
<keyword evidence="11" id="KW-1185">Reference proteome</keyword>
<keyword evidence="6 8" id="KW-0472">Membrane</keyword>
<dbReference type="PROSITE" id="PS00217">
    <property type="entry name" value="SUGAR_TRANSPORT_2"/>
    <property type="match status" value="1"/>
</dbReference>
<dbReference type="CDD" id="cd17356">
    <property type="entry name" value="MFS_HXT"/>
    <property type="match status" value="1"/>
</dbReference>
<dbReference type="PRINTS" id="PR00171">
    <property type="entry name" value="SUGRTRNSPORT"/>
</dbReference>
<comment type="similarity">
    <text evidence="2 7">Belongs to the major facilitator superfamily. Sugar transporter (TC 2.A.1.1) family.</text>
</comment>
<proteinExistence type="inferred from homology"/>
<feature type="transmembrane region" description="Helical" evidence="8">
    <location>
        <begin position="412"/>
        <end position="435"/>
    </location>
</feature>
<dbReference type="PROSITE" id="PS00216">
    <property type="entry name" value="SUGAR_TRANSPORT_1"/>
    <property type="match status" value="1"/>
</dbReference>
<feature type="domain" description="Major facilitator superfamily (MFS) profile" evidence="9">
    <location>
        <begin position="10"/>
        <end position="464"/>
    </location>
</feature>
<dbReference type="NCBIfam" id="TIGR00879">
    <property type="entry name" value="SP"/>
    <property type="match status" value="1"/>
</dbReference>
<feature type="transmembrane region" description="Helical" evidence="8">
    <location>
        <begin position="7"/>
        <end position="31"/>
    </location>
</feature>
<organism evidence="10 11">
    <name type="scientific">Glonium stellatum</name>
    <dbReference type="NCBI Taxonomy" id="574774"/>
    <lineage>
        <taxon>Eukaryota</taxon>
        <taxon>Fungi</taxon>
        <taxon>Dikarya</taxon>
        <taxon>Ascomycota</taxon>
        <taxon>Pezizomycotina</taxon>
        <taxon>Dothideomycetes</taxon>
        <taxon>Pleosporomycetidae</taxon>
        <taxon>Gloniales</taxon>
        <taxon>Gloniaceae</taxon>
        <taxon>Glonium</taxon>
    </lineage>
</organism>
<feature type="transmembrane region" description="Helical" evidence="8">
    <location>
        <begin position="137"/>
        <end position="158"/>
    </location>
</feature>
<dbReference type="InterPro" id="IPR003663">
    <property type="entry name" value="Sugar/inositol_transpt"/>
</dbReference>
<keyword evidence="3 7" id="KW-0813">Transport</keyword>
<keyword evidence="5 8" id="KW-1133">Transmembrane helix</keyword>
<keyword evidence="10" id="KW-0762">Sugar transport</keyword>
<dbReference type="Gene3D" id="1.20.1250.20">
    <property type="entry name" value="MFS general substrate transporter like domains"/>
    <property type="match status" value="1"/>
</dbReference>
<feature type="transmembrane region" description="Helical" evidence="8">
    <location>
        <begin position="330"/>
        <end position="351"/>
    </location>
</feature>